<dbReference type="AlphaFoldDB" id="A0A1G9NI96"/>
<evidence type="ECO:0000313" key="4">
    <source>
        <dbReference type="Proteomes" id="UP000199759"/>
    </source>
</evidence>
<evidence type="ECO:0000313" key="3">
    <source>
        <dbReference type="EMBL" id="SDL85675.1"/>
    </source>
</evidence>
<protein>
    <submittedName>
        <fullName evidence="3">PIN domain-containing protein</fullName>
    </submittedName>
</protein>
<dbReference type="InterPro" id="IPR058652">
    <property type="entry name" value="VapC50_C"/>
</dbReference>
<dbReference type="SUPFAM" id="SSF88723">
    <property type="entry name" value="PIN domain-like"/>
    <property type="match status" value="1"/>
</dbReference>
<dbReference type="RefSeq" id="WP_091766781.1">
    <property type="nucleotide sequence ID" value="NZ_FNHG01000002.1"/>
</dbReference>
<dbReference type="Proteomes" id="UP000199759">
    <property type="component" value="Unassembled WGS sequence"/>
</dbReference>
<dbReference type="InterPro" id="IPR029060">
    <property type="entry name" value="PIN-like_dom_sf"/>
</dbReference>
<evidence type="ECO:0000259" key="2">
    <source>
        <dbReference type="Pfam" id="PF26343"/>
    </source>
</evidence>
<reference evidence="3 4" key="1">
    <citation type="submission" date="2016-10" db="EMBL/GenBank/DDBJ databases">
        <authorList>
            <person name="de Groot N.N."/>
        </authorList>
    </citation>
    <scope>NUCLEOTIDE SEQUENCE [LARGE SCALE GENOMIC DNA]</scope>
    <source>
        <strain evidence="3 4">DSM 16077</strain>
    </source>
</reference>
<dbReference type="EMBL" id="FNHG01000002">
    <property type="protein sequence ID" value="SDL85675.1"/>
    <property type="molecule type" value="Genomic_DNA"/>
</dbReference>
<keyword evidence="4" id="KW-1185">Reference proteome</keyword>
<dbReference type="STRING" id="144026.SAMN04488568_102343"/>
<dbReference type="OrthoDB" id="211933at2"/>
<dbReference type="Pfam" id="PF26343">
    <property type="entry name" value="VapC50_C"/>
    <property type="match status" value="1"/>
</dbReference>
<feature type="domain" description="PIN" evidence="1">
    <location>
        <begin position="11"/>
        <end position="115"/>
    </location>
</feature>
<gene>
    <name evidence="3" type="ORF">SAMN04488568_102343</name>
</gene>
<organism evidence="3 4">
    <name type="scientific">Maricaulis salignorans</name>
    <dbReference type="NCBI Taxonomy" id="144026"/>
    <lineage>
        <taxon>Bacteria</taxon>
        <taxon>Pseudomonadati</taxon>
        <taxon>Pseudomonadota</taxon>
        <taxon>Alphaproteobacteria</taxon>
        <taxon>Maricaulales</taxon>
        <taxon>Maricaulaceae</taxon>
        <taxon>Maricaulis</taxon>
    </lineage>
</organism>
<dbReference type="InterPro" id="IPR002716">
    <property type="entry name" value="PIN_dom"/>
</dbReference>
<name>A0A1G9NI96_9PROT</name>
<evidence type="ECO:0000259" key="1">
    <source>
        <dbReference type="Pfam" id="PF13470"/>
    </source>
</evidence>
<accession>A0A1G9NI96</accession>
<feature type="domain" description="VapC50 C-terminal" evidence="2">
    <location>
        <begin position="133"/>
        <end position="186"/>
    </location>
</feature>
<sequence>MIDVADRFVIILDANVLYPFRVRDALLRFNEAGLFRARWSENILDEWENALLRTRPQHRQSVTEQRQVMREAFAEAWVDGYQALIPALTLPDKNDRHVLAAAIRAGAQHIVTENLKDFPEGALAPFGIEAISADTILANTFSLYPAESAAALARMRRAYKRPPMTAVVFLDDLTRAGLPKLALLAREFVDTI</sequence>
<proteinExistence type="predicted"/>
<dbReference type="Pfam" id="PF13470">
    <property type="entry name" value="PIN_3"/>
    <property type="match status" value="1"/>
</dbReference>